<reference evidence="7" key="3">
    <citation type="submission" date="2019-06" db="EMBL/GenBank/DDBJ databases">
        <authorList>
            <person name="Poynton C."/>
            <person name="Hasenbein S."/>
            <person name="Benoit J.B."/>
            <person name="Sepulveda M.S."/>
            <person name="Poelchau M.F."/>
            <person name="Murali S.C."/>
            <person name="Chen S."/>
            <person name="Glastad K.M."/>
            <person name="Werren J.H."/>
            <person name="Vineis J.H."/>
            <person name="Bowen J.L."/>
            <person name="Friedrich M."/>
            <person name="Jones J."/>
            <person name="Robertson H.M."/>
            <person name="Feyereisen R."/>
            <person name="Mechler-Hickson A."/>
            <person name="Mathers N."/>
            <person name="Lee C.E."/>
            <person name="Colbourne J.K."/>
            <person name="Biales A."/>
            <person name="Johnston J.S."/>
            <person name="Wellborn G.A."/>
            <person name="Rosendale A.J."/>
            <person name="Cridge A.G."/>
            <person name="Munoz-Torres M.C."/>
            <person name="Bain P.A."/>
            <person name="Manny A.R."/>
            <person name="Major K.M."/>
            <person name="Lambert F.N."/>
            <person name="Vulpe C.D."/>
            <person name="Tuck P."/>
            <person name="Blalock B.J."/>
            <person name="Lin Y.-Y."/>
            <person name="Smith M.E."/>
            <person name="Ochoa-Acuna H."/>
            <person name="Chen M.-J.M."/>
            <person name="Childers C.P."/>
            <person name="Qu J."/>
            <person name="Dugan S."/>
            <person name="Lee S.L."/>
            <person name="Chao H."/>
            <person name="Dinh H."/>
            <person name="Han Y."/>
            <person name="Doddapaneni H."/>
            <person name="Worley K.C."/>
            <person name="Muzny D.M."/>
            <person name="Gibbs R.A."/>
            <person name="Richards S."/>
        </authorList>
    </citation>
    <scope>NUCLEOTIDE SEQUENCE</scope>
    <source>
        <strain evidence="7">HAZT.00-mixed</strain>
        <tissue evidence="7">Whole organism</tissue>
    </source>
</reference>
<name>A0A6A0HBG0_HYAAZ</name>
<reference evidence="7" key="1">
    <citation type="submission" date="2014-08" db="EMBL/GenBank/DDBJ databases">
        <authorList>
            <person name="Murali S."/>
            <person name="Richards S."/>
            <person name="Bandaranaike D."/>
            <person name="Bellair M."/>
            <person name="Blankenburg K."/>
            <person name="Chao H."/>
            <person name="Dinh H."/>
            <person name="Doddapaneni H."/>
            <person name="Dugan-Rocha S."/>
            <person name="Elkadiri S."/>
            <person name="Gnanaolivu R."/>
            <person name="Hughes D."/>
            <person name="Lee S."/>
            <person name="Li M."/>
            <person name="Ming W."/>
            <person name="Munidasa M."/>
            <person name="Muniz J."/>
            <person name="Nguyen L."/>
            <person name="Osuji N."/>
            <person name="Pu L.-L."/>
            <person name="Puazo M."/>
            <person name="Skinner E."/>
            <person name="Qu C."/>
            <person name="Quiroz J."/>
            <person name="Raj R."/>
            <person name="Weissenberger G."/>
            <person name="Xin Y."/>
            <person name="Zou X."/>
            <person name="Han Y."/>
            <person name="Worley K."/>
            <person name="Muzny D."/>
            <person name="Gibbs R."/>
        </authorList>
    </citation>
    <scope>NUCLEOTIDE SEQUENCE</scope>
    <source>
        <strain evidence="7">HAZT.00-mixed</strain>
        <tissue evidence="7">Whole organism</tissue>
    </source>
</reference>
<evidence type="ECO:0000256" key="4">
    <source>
        <dbReference type="ARBA" id="ARBA00022490"/>
    </source>
</evidence>
<evidence type="ECO:0000259" key="6">
    <source>
        <dbReference type="PROSITE" id="PS51203"/>
    </source>
</evidence>
<proteinExistence type="predicted"/>
<dbReference type="AlphaFoldDB" id="A0A6A0HBG0"/>
<dbReference type="OrthoDB" id="428655at2759"/>
<dbReference type="Gene3D" id="2.60.40.790">
    <property type="match status" value="1"/>
</dbReference>
<sequence length="533" mass="58385">MFHGLCPKSSKEEYTSYLKTRLDALHNCLFTDTPDINKDSSDGSSCTIYCFNKKGHLLAFDWSPPTLKFASSNLAVMADGRSKVFVLNTGDRTPQSPHTWHTVHELTLGACEVHDARVVDKPGSSDQEVHVLLVAVVPPSALPVDPPPALSAVPSLHLSYVLDGEYHVTQERLYCGSSALQYCQFDPACSAVVLLTHQLYCAVYNSSGPLTLSEPVGTKKEPLFMFMQTEDDVTVQISAPECSSSSSMSISVTRLDLSIARRDDARAILQGNFLHPVLPDTATWTVDKGRVEVTVCKATPGTKWTRVFQDEQLVGEELLPDEDNNDRLAHLTSDTWGGGCDAEDKPSFNPGQLESCDDADTDLVLQVLEAGDSSASPENSPRALLGNTQYLATLQSCSGSPAQFCLRHDVDGLVWRTNDQRSSERFSHTATFNAFGYVKASKTMAKYTSAPHDCSYVCVCDVRSHVYVFCQPLPLGGELKNRRTGRVTSKVARQFLLSLPSHDEIQGLVTLPGLVVVCTREQIFAYALALHEK</sequence>
<dbReference type="GO" id="GO:0005634">
    <property type="term" value="C:nucleus"/>
    <property type="evidence" value="ECO:0007669"/>
    <property type="project" value="UniProtKB-SubCell"/>
</dbReference>
<dbReference type="CDD" id="cd06463">
    <property type="entry name" value="p23_like"/>
    <property type="match status" value="1"/>
</dbReference>
<evidence type="ECO:0000256" key="2">
    <source>
        <dbReference type="ARBA" id="ARBA00004496"/>
    </source>
</evidence>
<organism evidence="7">
    <name type="scientific">Hyalella azteca</name>
    <name type="common">Amphipod</name>
    <dbReference type="NCBI Taxonomy" id="294128"/>
    <lineage>
        <taxon>Eukaryota</taxon>
        <taxon>Metazoa</taxon>
        <taxon>Ecdysozoa</taxon>
        <taxon>Arthropoda</taxon>
        <taxon>Crustacea</taxon>
        <taxon>Multicrustacea</taxon>
        <taxon>Malacostraca</taxon>
        <taxon>Eumalacostraca</taxon>
        <taxon>Peracarida</taxon>
        <taxon>Amphipoda</taxon>
        <taxon>Senticaudata</taxon>
        <taxon>Talitrida</taxon>
        <taxon>Talitroidea</taxon>
        <taxon>Hyalellidae</taxon>
        <taxon>Hyalella</taxon>
    </lineage>
</organism>
<evidence type="ECO:0000256" key="5">
    <source>
        <dbReference type="ARBA" id="ARBA00023242"/>
    </source>
</evidence>
<dbReference type="PROSITE" id="PS51203">
    <property type="entry name" value="CS"/>
    <property type="match status" value="1"/>
</dbReference>
<evidence type="ECO:0000256" key="1">
    <source>
        <dbReference type="ARBA" id="ARBA00004123"/>
    </source>
</evidence>
<keyword evidence="5" id="KW-0539">Nucleus</keyword>
<dbReference type="InterPro" id="IPR008978">
    <property type="entry name" value="HSP20-like_chaperone"/>
</dbReference>
<evidence type="ECO:0000256" key="3">
    <source>
        <dbReference type="ARBA" id="ARBA00018915"/>
    </source>
</evidence>
<dbReference type="SUPFAM" id="SSF49764">
    <property type="entry name" value="HSP20-like chaperones"/>
    <property type="match status" value="1"/>
</dbReference>
<accession>A0A6A0HBG0</accession>
<dbReference type="InterPro" id="IPR037895">
    <property type="entry name" value="NUDCD1"/>
</dbReference>
<dbReference type="PANTHER" id="PTHR21664:SF1">
    <property type="entry name" value="NUDC DOMAIN-CONTAINING PROTEIN 1"/>
    <property type="match status" value="1"/>
</dbReference>
<keyword evidence="4" id="KW-0963">Cytoplasm</keyword>
<protein>
    <recommendedName>
        <fullName evidence="3">NudC domain-containing protein 1</fullName>
    </recommendedName>
</protein>
<comment type="caution">
    <text evidence="7">The sequence shown here is derived from an EMBL/GenBank/DDBJ whole genome shotgun (WGS) entry which is preliminary data.</text>
</comment>
<comment type="subcellular location">
    <subcellularLocation>
        <location evidence="2">Cytoplasm</location>
    </subcellularLocation>
    <subcellularLocation>
        <location evidence="1">Nucleus</location>
    </subcellularLocation>
</comment>
<evidence type="ECO:0000313" key="7">
    <source>
        <dbReference type="EMBL" id="KAA0202614.1"/>
    </source>
</evidence>
<dbReference type="EMBL" id="JQDR03003312">
    <property type="protein sequence ID" value="KAA0202614.1"/>
    <property type="molecule type" value="Genomic_DNA"/>
</dbReference>
<dbReference type="Pfam" id="PF04969">
    <property type="entry name" value="CS"/>
    <property type="match status" value="1"/>
</dbReference>
<gene>
    <name evidence="7" type="ORF">HAZT_HAZT007946</name>
</gene>
<feature type="domain" description="CS" evidence="6">
    <location>
        <begin position="219"/>
        <end position="308"/>
    </location>
</feature>
<reference evidence="7" key="2">
    <citation type="journal article" date="2018" name="Environ. Sci. Technol.">
        <title>The Toxicogenome of Hyalella azteca: A Model for Sediment Ecotoxicology and Evolutionary Toxicology.</title>
        <authorList>
            <person name="Poynton H.C."/>
            <person name="Hasenbein S."/>
            <person name="Benoit J.B."/>
            <person name="Sepulveda M.S."/>
            <person name="Poelchau M.F."/>
            <person name="Hughes D.S.T."/>
            <person name="Murali S.C."/>
            <person name="Chen S."/>
            <person name="Glastad K.M."/>
            <person name="Goodisman M.A.D."/>
            <person name="Werren J.H."/>
            <person name="Vineis J.H."/>
            <person name="Bowen J.L."/>
            <person name="Friedrich M."/>
            <person name="Jones J."/>
            <person name="Robertson H.M."/>
            <person name="Feyereisen R."/>
            <person name="Mechler-Hickson A."/>
            <person name="Mathers N."/>
            <person name="Lee C.E."/>
            <person name="Colbourne J.K."/>
            <person name="Biales A."/>
            <person name="Johnston J.S."/>
            <person name="Wellborn G.A."/>
            <person name="Rosendale A.J."/>
            <person name="Cridge A.G."/>
            <person name="Munoz-Torres M.C."/>
            <person name="Bain P.A."/>
            <person name="Manny A.R."/>
            <person name="Major K.M."/>
            <person name="Lambert F.N."/>
            <person name="Vulpe C.D."/>
            <person name="Tuck P."/>
            <person name="Blalock B.J."/>
            <person name="Lin Y.Y."/>
            <person name="Smith M.E."/>
            <person name="Ochoa-Acuna H."/>
            <person name="Chen M.M."/>
            <person name="Childers C.P."/>
            <person name="Qu J."/>
            <person name="Dugan S."/>
            <person name="Lee S.L."/>
            <person name="Chao H."/>
            <person name="Dinh H."/>
            <person name="Han Y."/>
            <person name="Doddapaneni H."/>
            <person name="Worley K.C."/>
            <person name="Muzny D.M."/>
            <person name="Gibbs R.A."/>
            <person name="Richards S."/>
        </authorList>
    </citation>
    <scope>NUCLEOTIDE SEQUENCE</scope>
    <source>
        <strain evidence="7">HAZT.00-mixed</strain>
        <tissue evidence="7">Whole organism</tissue>
    </source>
</reference>
<dbReference type="PANTHER" id="PTHR21664">
    <property type="entry name" value="CHRONIC MYELOGENOUS LEUKEMIA TUMOR ANTIGEN 66"/>
    <property type="match status" value="1"/>
</dbReference>
<dbReference type="InterPro" id="IPR007052">
    <property type="entry name" value="CS_dom"/>
</dbReference>
<dbReference type="GO" id="GO:0005737">
    <property type="term" value="C:cytoplasm"/>
    <property type="evidence" value="ECO:0007669"/>
    <property type="project" value="UniProtKB-SubCell"/>
</dbReference>
<dbReference type="Proteomes" id="UP000711488">
    <property type="component" value="Unassembled WGS sequence"/>
</dbReference>